<feature type="transmembrane region" description="Helical" evidence="2">
    <location>
        <begin position="74"/>
        <end position="92"/>
    </location>
</feature>
<organism evidence="3 4">
    <name type="scientific">Cryptolaemus montrouzieri</name>
    <dbReference type="NCBI Taxonomy" id="559131"/>
    <lineage>
        <taxon>Eukaryota</taxon>
        <taxon>Metazoa</taxon>
        <taxon>Ecdysozoa</taxon>
        <taxon>Arthropoda</taxon>
        <taxon>Hexapoda</taxon>
        <taxon>Insecta</taxon>
        <taxon>Pterygota</taxon>
        <taxon>Neoptera</taxon>
        <taxon>Endopterygota</taxon>
        <taxon>Coleoptera</taxon>
        <taxon>Polyphaga</taxon>
        <taxon>Cucujiformia</taxon>
        <taxon>Coccinelloidea</taxon>
        <taxon>Coccinellidae</taxon>
        <taxon>Scymninae</taxon>
        <taxon>Scymnini</taxon>
        <taxon>Cryptolaemus</taxon>
    </lineage>
</organism>
<keyword evidence="2" id="KW-1133">Transmembrane helix</keyword>
<dbReference type="Proteomes" id="UP001516400">
    <property type="component" value="Unassembled WGS sequence"/>
</dbReference>
<keyword evidence="2" id="KW-0472">Membrane</keyword>
<protein>
    <submittedName>
        <fullName evidence="3">Uncharacterized protein</fullName>
    </submittedName>
</protein>
<dbReference type="PANTHER" id="PTHR19444">
    <property type="entry name" value="UNC-93 RELATED"/>
    <property type="match status" value="1"/>
</dbReference>
<feature type="non-terminal residue" evidence="3">
    <location>
        <position position="95"/>
    </location>
</feature>
<feature type="transmembrane region" description="Helical" evidence="2">
    <location>
        <begin position="7"/>
        <end position="24"/>
    </location>
</feature>
<proteinExistence type="inferred from homology"/>
<evidence type="ECO:0000256" key="1">
    <source>
        <dbReference type="ARBA" id="ARBA00009172"/>
    </source>
</evidence>
<evidence type="ECO:0000313" key="3">
    <source>
        <dbReference type="EMBL" id="KAL3268483.1"/>
    </source>
</evidence>
<keyword evidence="2" id="KW-0812">Transmembrane</keyword>
<dbReference type="InterPro" id="IPR051951">
    <property type="entry name" value="UNC-93_regulatory"/>
</dbReference>
<gene>
    <name evidence="3" type="ORF">HHI36_007594</name>
</gene>
<feature type="non-terminal residue" evidence="3">
    <location>
        <position position="1"/>
    </location>
</feature>
<comment type="similarity">
    <text evidence="1">Belongs to the unc-93 family.</text>
</comment>
<name>A0ABD2MQ50_9CUCU</name>
<evidence type="ECO:0000313" key="4">
    <source>
        <dbReference type="Proteomes" id="UP001516400"/>
    </source>
</evidence>
<sequence length="95" mass="10669">LLTIKWTICFSFVTYMPFIAAQFYPKFYTMIPAGLAVGLGGGPLWCAKCTYLTIISRAYSEVTGVASEIIYPRFFGIFFMFYAMSQVWGNLISSA</sequence>
<dbReference type="EMBL" id="JABFTP020000021">
    <property type="protein sequence ID" value="KAL3268483.1"/>
    <property type="molecule type" value="Genomic_DNA"/>
</dbReference>
<dbReference type="AlphaFoldDB" id="A0ABD2MQ50"/>
<keyword evidence="4" id="KW-1185">Reference proteome</keyword>
<comment type="caution">
    <text evidence="3">The sequence shown here is derived from an EMBL/GenBank/DDBJ whole genome shotgun (WGS) entry which is preliminary data.</text>
</comment>
<accession>A0ABD2MQ50</accession>
<feature type="transmembrane region" description="Helical" evidence="2">
    <location>
        <begin position="30"/>
        <end position="54"/>
    </location>
</feature>
<reference evidence="3 4" key="1">
    <citation type="journal article" date="2021" name="BMC Biol.">
        <title>Horizontally acquired antibacterial genes associated with adaptive radiation of ladybird beetles.</title>
        <authorList>
            <person name="Li H.S."/>
            <person name="Tang X.F."/>
            <person name="Huang Y.H."/>
            <person name="Xu Z.Y."/>
            <person name="Chen M.L."/>
            <person name="Du X.Y."/>
            <person name="Qiu B.Y."/>
            <person name="Chen P.T."/>
            <person name="Zhang W."/>
            <person name="Slipinski A."/>
            <person name="Escalona H.E."/>
            <person name="Waterhouse R.M."/>
            <person name="Zwick A."/>
            <person name="Pang H."/>
        </authorList>
    </citation>
    <scope>NUCLEOTIDE SEQUENCE [LARGE SCALE GENOMIC DNA]</scope>
    <source>
        <strain evidence="3">SYSU2018</strain>
    </source>
</reference>
<evidence type="ECO:0000256" key="2">
    <source>
        <dbReference type="SAM" id="Phobius"/>
    </source>
</evidence>
<dbReference type="PANTHER" id="PTHR19444:SF50">
    <property type="match status" value="1"/>
</dbReference>